<evidence type="ECO:0000256" key="1">
    <source>
        <dbReference type="SAM" id="MobiDB-lite"/>
    </source>
</evidence>
<evidence type="ECO:0000313" key="2">
    <source>
        <dbReference type="EMBL" id="BDZ44184.1"/>
    </source>
</evidence>
<name>A0ABN6XH87_9MICO</name>
<sequence length="815" mass="84919">MAVDTLGDWVDPDGDAFYLTSASVGAPDGATWKPGGEVVFVDSGQGGDRKDVALAVSDGRADGAGTLTVTVRPPGEVPIVAEPFAVRAYVGQELTVSPLVHVRGGSGMLRLTNVPEKSGVRISADYEGGTFRLTGDDAGTRYLDYTVGDGATTATGTVRVDVELPPDANSRPIPVPHTAFVRESSSQNLDVLATDIDPAGGVLLVTGVSGVPEDSGIRVEVLEQRVLRITLTAPLDGPVDFSYRVSNGLADAEGTVTVVEVPEPARSQPPIARPDSVSVRVGDAIDIPVLANDEQPEGEPLTLAPDLVTPLPSGSGLLFASQNRLRYLAPDTTGNFTAVYRVDGPDGQWATAEVDIAVREADTASNNPPVPRTVEARVLAGESVRIPIPLTGIDPDGDSVQLLGQESNPEKGAVTEVGTDWIEFEAGDYSAGTDTFAYRVVDGLGAQATGTVRIGISPRLEGARNPVAVEDEVTVRPGRSLAVQVLANDSDPDGEKLSITDVESTTGGGTARVDGTVIRVQAPDRAGRYGFVYSIENERGGTSSNFLTVVVDAAAPLARPVAQDTVLGLTDILGRQTVDVNVLAGVFFPEGDASALDLAVLPGYGGTAEVLPNKRVRVTIGDLGQIVPFVVRHPEDPAVSAIAFIRVPGFDDALPQLRKGAPKLTVRSGETLSIALQDYVVSVGGRGVRLTDSSTVRATHSDGTEVVANATTLRFRSADGYFGPASISFQVTDGTSATDPNGRIATLVLPITVTPRDNQPPVFEGACWSSSPAPSARSPCRASRPTPTPTASTSSPTTCRDRCRTASGSRSTARR</sequence>
<dbReference type="RefSeq" id="WP_286277665.1">
    <property type="nucleotide sequence ID" value="NZ_AP027731.1"/>
</dbReference>
<keyword evidence="3" id="KW-1185">Reference proteome</keyword>
<evidence type="ECO:0000313" key="3">
    <source>
        <dbReference type="Proteomes" id="UP001321498"/>
    </source>
</evidence>
<feature type="compositionally biased region" description="Low complexity" evidence="1">
    <location>
        <begin position="805"/>
        <end position="815"/>
    </location>
</feature>
<proteinExistence type="predicted"/>
<dbReference type="Proteomes" id="UP001321498">
    <property type="component" value="Chromosome"/>
</dbReference>
<organism evidence="2 3">
    <name type="scientific">Naasia aerilata</name>
    <dbReference type="NCBI Taxonomy" id="1162966"/>
    <lineage>
        <taxon>Bacteria</taxon>
        <taxon>Bacillati</taxon>
        <taxon>Actinomycetota</taxon>
        <taxon>Actinomycetes</taxon>
        <taxon>Micrococcales</taxon>
        <taxon>Microbacteriaceae</taxon>
        <taxon>Naasia</taxon>
    </lineage>
</organism>
<accession>A0ABN6XH87</accession>
<feature type="region of interest" description="Disordered" evidence="1">
    <location>
        <begin position="763"/>
        <end position="815"/>
    </location>
</feature>
<protein>
    <recommendedName>
        <fullName evidence="4">Tandem-95 repeat protein</fullName>
    </recommendedName>
</protein>
<reference evidence="3" key="1">
    <citation type="journal article" date="2019" name="Int. J. Syst. Evol. Microbiol.">
        <title>The Global Catalogue of Microorganisms (GCM) 10K type strain sequencing project: providing services to taxonomists for standard genome sequencing and annotation.</title>
        <authorList>
            <consortium name="The Broad Institute Genomics Platform"/>
            <consortium name="The Broad Institute Genome Sequencing Center for Infectious Disease"/>
            <person name="Wu L."/>
            <person name="Ma J."/>
        </authorList>
    </citation>
    <scope>NUCLEOTIDE SEQUENCE [LARGE SCALE GENOMIC DNA]</scope>
    <source>
        <strain evidence="3">NBRC 108725</strain>
    </source>
</reference>
<evidence type="ECO:0008006" key="4">
    <source>
        <dbReference type="Google" id="ProtNLM"/>
    </source>
</evidence>
<dbReference type="Pfam" id="PF17963">
    <property type="entry name" value="Big_9"/>
    <property type="match status" value="4"/>
</dbReference>
<gene>
    <name evidence="2" type="ORF">GCM10025866_00930</name>
</gene>
<feature type="compositionally biased region" description="Low complexity" evidence="1">
    <location>
        <begin position="769"/>
        <end position="798"/>
    </location>
</feature>
<dbReference type="EMBL" id="AP027731">
    <property type="protein sequence ID" value="BDZ44184.1"/>
    <property type="molecule type" value="Genomic_DNA"/>
</dbReference>